<sequence>MFKHNHEHIETTLGDIATFQKSYSFSREMEGEGFVRHIHYGDIHTKLPSVITNHGILPTIIENKDFQLISYGDILIADASEDYKDLGKAVCYLDDTENPVISGLHTHRFNIDNEKVIPEYLINIFQTHRYRKFVWRMGTGVSVLGLSKSNLEKFPIYFPSNDIQKKVAHFFNFINRKLYLQQEIIDLLKEQKKGYMQKLFKQELRFKEKNKVDYPAWKKIKLGKLTKKTGKKNSEGMRYPVAAISNKKGFTLEGEKNYSNADVDIKAYKLVHKNEFAYNPARINVGSFGFQNVADIAIVSSLYVIFKTLPTLSNAYLKAYMHSSYFNRDVIKNTEGSVREYLFYENFSNIKIPLPCIKEQEKIAEFLLKIDSKIQLEERKLESLQEQKKWFMQQMFI</sequence>
<keyword evidence="7" id="KW-1185">Reference proteome</keyword>
<evidence type="ECO:0000259" key="5">
    <source>
        <dbReference type="Pfam" id="PF01420"/>
    </source>
</evidence>
<dbReference type="Gene3D" id="3.90.220.20">
    <property type="entry name" value="DNA methylase specificity domains"/>
    <property type="match status" value="2"/>
</dbReference>
<keyword evidence="6" id="KW-0378">Hydrolase</keyword>
<dbReference type="InterPro" id="IPR000055">
    <property type="entry name" value="Restrct_endonuc_typeI_TRD"/>
</dbReference>
<proteinExistence type="inferred from homology"/>
<comment type="similarity">
    <text evidence="1">Belongs to the type-I restriction system S methylase family.</text>
</comment>
<keyword evidence="3" id="KW-0238">DNA-binding</keyword>
<dbReference type="PANTHER" id="PTHR30408:SF12">
    <property type="entry name" value="TYPE I RESTRICTION ENZYME MJAVIII SPECIFICITY SUBUNIT"/>
    <property type="match status" value="1"/>
</dbReference>
<evidence type="ECO:0000256" key="4">
    <source>
        <dbReference type="SAM" id="Coils"/>
    </source>
</evidence>
<keyword evidence="6" id="KW-0255">Endonuclease</keyword>
<dbReference type="GO" id="GO:0004519">
    <property type="term" value="F:endonuclease activity"/>
    <property type="evidence" value="ECO:0007669"/>
    <property type="project" value="UniProtKB-KW"/>
</dbReference>
<evidence type="ECO:0000256" key="2">
    <source>
        <dbReference type="ARBA" id="ARBA00022747"/>
    </source>
</evidence>
<dbReference type="InterPro" id="IPR052021">
    <property type="entry name" value="Type-I_RS_S_subunit"/>
</dbReference>
<keyword evidence="6" id="KW-0540">Nuclease</keyword>
<comment type="caution">
    <text evidence="6">The sequence shown here is derived from an EMBL/GenBank/DDBJ whole genome shotgun (WGS) entry which is preliminary data.</text>
</comment>
<keyword evidence="2" id="KW-0680">Restriction system</keyword>
<evidence type="ECO:0000313" key="6">
    <source>
        <dbReference type="EMBL" id="GHH96647.1"/>
    </source>
</evidence>
<reference evidence="6 7" key="1">
    <citation type="journal article" date="2022" name="Int. J. Syst. Evol. Microbiol.">
        <title>Neobacillus kokaensis sp. nov., isolated from soil.</title>
        <authorList>
            <person name="Yuki K."/>
            <person name="Matsubara H."/>
            <person name="Yamaguchi S."/>
        </authorList>
    </citation>
    <scope>NUCLEOTIDE SEQUENCE [LARGE SCALE GENOMIC DNA]</scope>
    <source>
        <strain evidence="6 7">LOB 377</strain>
    </source>
</reference>
<feature type="domain" description="Type I restriction modification DNA specificity" evidence="5">
    <location>
        <begin position="221"/>
        <end position="385"/>
    </location>
</feature>
<keyword evidence="4" id="KW-0175">Coiled coil</keyword>
<name>A0ABQ3MW40_9BACI</name>
<protein>
    <submittedName>
        <fullName evidence="6">Restriction endonuclease</fullName>
    </submittedName>
</protein>
<evidence type="ECO:0000256" key="3">
    <source>
        <dbReference type="ARBA" id="ARBA00023125"/>
    </source>
</evidence>
<evidence type="ECO:0000256" key="1">
    <source>
        <dbReference type="ARBA" id="ARBA00010923"/>
    </source>
</evidence>
<dbReference type="SUPFAM" id="SSF116734">
    <property type="entry name" value="DNA methylase specificity domain"/>
    <property type="match status" value="2"/>
</dbReference>
<evidence type="ECO:0000313" key="7">
    <source>
        <dbReference type="Proteomes" id="UP000637074"/>
    </source>
</evidence>
<dbReference type="RefSeq" id="WP_223282533.1">
    <property type="nucleotide sequence ID" value="NZ_BNDS01000001.1"/>
</dbReference>
<accession>A0ABQ3MW40</accession>
<organism evidence="6 7">
    <name type="scientific">Neobacillus kokaensis</name>
    <dbReference type="NCBI Taxonomy" id="2759023"/>
    <lineage>
        <taxon>Bacteria</taxon>
        <taxon>Bacillati</taxon>
        <taxon>Bacillota</taxon>
        <taxon>Bacilli</taxon>
        <taxon>Bacillales</taxon>
        <taxon>Bacillaceae</taxon>
        <taxon>Neobacillus</taxon>
    </lineage>
</organism>
<feature type="domain" description="Type I restriction modification DNA specificity" evidence="5">
    <location>
        <begin position="12"/>
        <end position="189"/>
    </location>
</feature>
<gene>
    <name evidence="6" type="primary">hsdS</name>
    <name evidence="6" type="ORF">AM1BK_01900</name>
</gene>
<dbReference type="InterPro" id="IPR044946">
    <property type="entry name" value="Restrct_endonuc_typeI_TRD_sf"/>
</dbReference>
<dbReference type="Proteomes" id="UP000637074">
    <property type="component" value="Unassembled WGS sequence"/>
</dbReference>
<dbReference type="Pfam" id="PF01420">
    <property type="entry name" value="Methylase_S"/>
    <property type="match status" value="2"/>
</dbReference>
<feature type="coiled-coil region" evidence="4">
    <location>
        <begin position="367"/>
        <end position="394"/>
    </location>
</feature>
<dbReference type="EMBL" id="BNDS01000001">
    <property type="protein sequence ID" value="GHH96647.1"/>
    <property type="molecule type" value="Genomic_DNA"/>
</dbReference>
<dbReference type="PANTHER" id="PTHR30408">
    <property type="entry name" value="TYPE-1 RESTRICTION ENZYME ECOKI SPECIFICITY PROTEIN"/>
    <property type="match status" value="1"/>
</dbReference>